<dbReference type="Gene3D" id="3.40.30.10">
    <property type="entry name" value="Glutaredoxin"/>
    <property type="match status" value="1"/>
</dbReference>
<evidence type="ECO:0000256" key="8">
    <source>
        <dbReference type="ARBA" id="ARBA00031578"/>
    </source>
</evidence>
<keyword evidence="5" id="KW-0479">Metal-binding</keyword>
<dbReference type="Gene3D" id="3.40.50.11540">
    <property type="entry name" value="NADH-ubiquinone oxidoreductase 51kDa subunit"/>
    <property type="match status" value="1"/>
</dbReference>
<dbReference type="InterPro" id="IPR041921">
    <property type="entry name" value="NuoE_N"/>
</dbReference>
<dbReference type="SUPFAM" id="SSF140490">
    <property type="entry name" value="Nqo1C-terminal domain-like"/>
    <property type="match status" value="1"/>
</dbReference>
<dbReference type="Pfam" id="PF01512">
    <property type="entry name" value="Complex1_51K"/>
    <property type="match status" value="1"/>
</dbReference>
<dbReference type="Gene3D" id="1.10.10.1590">
    <property type="entry name" value="NADH-quinone oxidoreductase subunit E"/>
    <property type="match status" value="1"/>
</dbReference>
<feature type="domain" description="NADH-ubiquinone oxidoreductase 51kDa subunit iron-sulphur binding" evidence="10">
    <location>
        <begin position="478"/>
        <end position="523"/>
    </location>
</feature>
<keyword evidence="4" id="KW-0004">4Fe-4S</keyword>
<protein>
    <recommendedName>
        <fullName evidence="3">NADH-quinone oxidoreductase subunit F</fullName>
    </recommendedName>
    <alternativeName>
        <fullName evidence="8">NADH dehydrogenase I subunit F</fullName>
    </alternativeName>
    <alternativeName>
        <fullName evidence="9">NDH-1 subunit F</fullName>
    </alternativeName>
</protein>
<dbReference type="PANTHER" id="PTHR43578:SF3">
    <property type="entry name" value="NADH-QUINONE OXIDOREDUCTASE SUBUNIT F"/>
    <property type="match status" value="1"/>
</dbReference>
<evidence type="ECO:0000256" key="9">
    <source>
        <dbReference type="ARBA" id="ARBA00032787"/>
    </source>
</evidence>
<dbReference type="SUPFAM" id="SSF52833">
    <property type="entry name" value="Thioredoxin-like"/>
    <property type="match status" value="1"/>
</dbReference>
<reference evidence="11 12" key="1">
    <citation type="submission" date="2019-09" db="EMBL/GenBank/DDBJ databases">
        <title>Whole-genome sequence of the purple sulfur bacterium Thiohalocapsa marina DSM 19078.</title>
        <authorList>
            <person name="Kyndt J.A."/>
            <person name="Meyer T.E."/>
        </authorList>
    </citation>
    <scope>NUCLEOTIDE SEQUENCE [LARGE SCALE GENOMIC DNA]</scope>
    <source>
        <strain evidence="11 12">DSM 19078</strain>
    </source>
</reference>
<evidence type="ECO:0000256" key="5">
    <source>
        <dbReference type="ARBA" id="ARBA00022723"/>
    </source>
</evidence>
<comment type="caution">
    <text evidence="11">The sequence shown here is derived from an EMBL/GenBank/DDBJ whole genome shotgun (WGS) entry which is preliminary data.</text>
</comment>
<evidence type="ECO:0000313" key="12">
    <source>
        <dbReference type="Proteomes" id="UP000322981"/>
    </source>
</evidence>
<dbReference type="Pfam" id="PF01257">
    <property type="entry name" value="2Fe-2S_thioredx"/>
    <property type="match status" value="1"/>
</dbReference>
<dbReference type="EMBL" id="VWXX01000007">
    <property type="protein sequence ID" value="KAA6185836.1"/>
    <property type="molecule type" value="Genomic_DNA"/>
</dbReference>
<dbReference type="InterPro" id="IPR001949">
    <property type="entry name" value="NADH-UbQ_OxRdtase_51kDa_CS"/>
</dbReference>
<evidence type="ECO:0000256" key="7">
    <source>
        <dbReference type="ARBA" id="ARBA00023014"/>
    </source>
</evidence>
<dbReference type="SUPFAM" id="SSF142984">
    <property type="entry name" value="Nqo1 middle domain-like"/>
    <property type="match status" value="1"/>
</dbReference>
<dbReference type="Gene3D" id="1.20.1440.230">
    <property type="entry name" value="NADH-ubiquinone oxidoreductase 51kDa subunit, iron-sulphur binding domain"/>
    <property type="match status" value="1"/>
</dbReference>
<comment type="cofactor">
    <cofactor evidence="1">
        <name>FMN</name>
        <dbReference type="ChEBI" id="CHEBI:58210"/>
    </cofactor>
</comment>
<gene>
    <name evidence="11" type="ORF">F2Q65_07505</name>
</gene>
<dbReference type="OrthoDB" id="9805533at2"/>
<dbReference type="PROSITE" id="PS00645">
    <property type="entry name" value="COMPLEX1_51K_2"/>
    <property type="match status" value="1"/>
</dbReference>
<keyword evidence="6" id="KW-0408">Iron</keyword>
<dbReference type="InterPro" id="IPR036249">
    <property type="entry name" value="Thioredoxin-like_sf"/>
</dbReference>
<evidence type="ECO:0000256" key="6">
    <source>
        <dbReference type="ARBA" id="ARBA00023004"/>
    </source>
</evidence>
<keyword evidence="7" id="KW-0411">Iron-sulfur</keyword>
<dbReference type="PANTHER" id="PTHR43578">
    <property type="entry name" value="NADH-QUINONE OXIDOREDUCTASE SUBUNIT F"/>
    <property type="match status" value="1"/>
</dbReference>
<evidence type="ECO:0000256" key="4">
    <source>
        <dbReference type="ARBA" id="ARBA00022485"/>
    </source>
</evidence>
<dbReference type="GO" id="GO:0008137">
    <property type="term" value="F:NADH dehydrogenase (ubiquinone) activity"/>
    <property type="evidence" value="ECO:0007669"/>
    <property type="project" value="InterPro"/>
</dbReference>
<dbReference type="GO" id="GO:0046872">
    <property type="term" value="F:metal ion binding"/>
    <property type="evidence" value="ECO:0007669"/>
    <property type="project" value="UniProtKB-KW"/>
</dbReference>
<proteinExistence type="inferred from homology"/>
<dbReference type="InterPro" id="IPR011538">
    <property type="entry name" value="Nuo51_FMN-bd"/>
</dbReference>
<dbReference type="SMART" id="SM00928">
    <property type="entry name" value="NADH_4Fe-4S"/>
    <property type="match status" value="1"/>
</dbReference>
<dbReference type="GO" id="GO:0010181">
    <property type="term" value="F:FMN binding"/>
    <property type="evidence" value="ECO:0007669"/>
    <property type="project" value="InterPro"/>
</dbReference>
<evidence type="ECO:0000259" key="10">
    <source>
        <dbReference type="SMART" id="SM00928"/>
    </source>
</evidence>
<evidence type="ECO:0000256" key="3">
    <source>
        <dbReference type="ARBA" id="ARBA00019901"/>
    </source>
</evidence>
<accession>A0A5M8FQ43</accession>
<dbReference type="PROSITE" id="PS00644">
    <property type="entry name" value="COMPLEX1_51K_1"/>
    <property type="match status" value="1"/>
</dbReference>
<dbReference type="Proteomes" id="UP000322981">
    <property type="component" value="Unassembled WGS sequence"/>
</dbReference>
<evidence type="ECO:0000313" key="11">
    <source>
        <dbReference type="EMBL" id="KAA6185836.1"/>
    </source>
</evidence>
<dbReference type="RefSeq" id="WP_150091995.1">
    <property type="nucleotide sequence ID" value="NZ_JBFUOH010000001.1"/>
</dbReference>
<dbReference type="AlphaFoldDB" id="A0A5M8FQ43"/>
<evidence type="ECO:0000256" key="2">
    <source>
        <dbReference type="ARBA" id="ARBA00007523"/>
    </source>
</evidence>
<keyword evidence="12" id="KW-1185">Reference proteome</keyword>
<dbReference type="InterPro" id="IPR037225">
    <property type="entry name" value="Nuo51_FMN-bd_sf"/>
</dbReference>
<dbReference type="Gene3D" id="3.10.20.600">
    <property type="match status" value="1"/>
</dbReference>
<dbReference type="InterPro" id="IPR037207">
    <property type="entry name" value="Nuop51_4Fe4S-bd_sf"/>
</dbReference>
<dbReference type="GO" id="GO:0051539">
    <property type="term" value="F:4 iron, 4 sulfur cluster binding"/>
    <property type="evidence" value="ECO:0007669"/>
    <property type="project" value="UniProtKB-KW"/>
</dbReference>
<name>A0A5M8FQ43_9GAMM</name>
<dbReference type="InterPro" id="IPR019575">
    <property type="entry name" value="Nuop51_4Fe4S-bd"/>
</dbReference>
<comment type="similarity">
    <text evidence="2">Belongs to the complex I 51 kDa subunit family.</text>
</comment>
<dbReference type="Pfam" id="PF10589">
    <property type="entry name" value="NADH_4Fe-4S"/>
    <property type="match status" value="1"/>
</dbReference>
<sequence>MLNPSPSRIAAAVERSLARLGRDPSLVLQHLIALQQTFSFVPPAGIDRLVAALGVTRAQILAAIDFYAFLHLAPRGDYDILFSDNITDRMLGNGRLMTQLCQLLGMSPGSTRADGLVSVGLTSCTGMCDQAPAMLVNGLALTRLDDARIRRIAALVDTRVPLPHWPQAFFAVSNNVHRPGLLLSDLEPRDAGLAALRQQGPDAVLAEIERAGLRGRGGAGFTTALKWRFCREAAHPEKVVVCNADEGEPGTFKDRVLLTSYADLVFEGMTLCAGIIGAREGFLYLRGEYRYLLEHLEAVLQRRREQGLLGQGMADTGTDFDIRIHLGAGAYICGEESALIESLEGKRGVTRKRPPFPVTEGYLERPTVVNNVETFLAAARIAEHGGYWFRSEGTDRSAGSKILSVSGDCERPGIYEYPFGTSIARVLGDCGAQRTQAVQVSGAAGATLGVDEFQRVLAFEDLPTAGSFMVFDDSRDLMEMVRNFADFFVHESCGFCTPCRVGGKLLRDLVEKVAARKASRHDLDEMRRIADVMRRASHCGLGHTAPNHVLNTLDKFPQIYASRLASADHTPAFDLDAALAEARALTGRDDVGAHIAADVGC</sequence>
<evidence type="ECO:0000256" key="1">
    <source>
        <dbReference type="ARBA" id="ARBA00001917"/>
    </source>
</evidence>
<organism evidence="11 12">
    <name type="scientific">Thiohalocapsa marina</name>
    <dbReference type="NCBI Taxonomy" id="424902"/>
    <lineage>
        <taxon>Bacteria</taxon>
        <taxon>Pseudomonadati</taxon>
        <taxon>Pseudomonadota</taxon>
        <taxon>Gammaproteobacteria</taxon>
        <taxon>Chromatiales</taxon>
        <taxon>Chromatiaceae</taxon>
        <taxon>Thiohalocapsa</taxon>
    </lineage>
</organism>
<dbReference type="SUPFAM" id="SSF142019">
    <property type="entry name" value="Nqo1 FMN-binding domain-like"/>
    <property type="match status" value="1"/>
</dbReference>